<proteinExistence type="predicted"/>
<organism evidence="1">
    <name type="scientific">Arundo donax</name>
    <name type="common">Giant reed</name>
    <name type="synonym">Donax arundinaceus</name>
    <dbReference type="NCBI Taxonomy" id="35708"/>
    <lineage>
        <taxon>Eukaryota</taxon>
        <taxon>Viridiplantae</taxon>
        <taxon>Streptophyta</taxon>
        <taxon>Embryophyta</taxon>
        <taxon>Tracheophyta</taxon>
        <taxon>Spermatophyta</taxon>
        <taxon>Magnoliopsida</taxon>
        <taxon>Liliopsida</taxon>
        <taxon>Poales</taxon>
        <taxon>Poaceae</taxon>
        <taxon>PACMAD clade</taxon>
        <taxon>Arundinoideae</taxon>
        <taxon>Arundineae</taxon>
        <taxon>Arundo</taxon>
    </lineage>
</organism>
<dbReference type="EMBL" id="GBRH01201081">
    <property type="protein sequence ID" value="JAD96814.1"/>
    <property type="molecule type" value="Transcribed_RNA"/>
</dbReference>
<name>A0A0A9E7R0_ARUDO</name>
<dbReference type="AlphaFoldDB" id="A0A0A9E7R0"/>
<evidence type="ECO:0000313" key="1">
    <source>
        <dbReference type="EMBL" id="JAD96814.1"/>
    </source>
</evidence>
<reference evidence="1" key="2">
    <citation type="journal article" date="2015" name="Data Brief">
        <title>Shoot transcriptome of the giant reed, Arundo donax.</title>
        <authorList>
            <person name="Barrero R.A."/>
            <person name="Guerrero F.D."/>
            <person name="Moolhuijzen P."/>
            <person name="Goolsby J.A."/>
            <person name="Tidwell J."/>
            <person name="Bellgard S.E."/>
            <person name="Bellgard M.I."/>
        </authorList>
    </citation>
    <scope>NUCLEOTIDE SEQUENCE</scope>
    <source>
        <tissue evidence="1">Shoot tissue taken approximately 20 cm above the soil surface</tissue>
    </source>
</reference>
<accession>A0A0A9E7R0</accession>
<protein>
    <submittedName>
        <fullName evidence="1">Uncharacterized protein</fullName>
    </submittedName>
</protein>
<reference evidence="1" key="1">
    <citation type="submission" date="2014-09" db="EMBL/GenBank/DDBJ databases">
        <authorList>
            <person name="Magalhaes I.L.F."/>
            <person name="Oliveira U."/>
            <person name="Santos F.R."/>
            <person name="Vidigal T.H.D.A."/>
            <person name="Brescovit A.D."/>
            <person name="Santos A.J."/>
        </authorList>
    </citation>
    <scope>NUCLEOTIDE SEQUENCE</scope>
    <source>
        <tissue evidence="1">Shoot tissue taken approximately 20 cm above the soil surface</tissue>
    </source>
</reference>
<sequence>MVSSPSPSPPFPTAVVSAPPPFACLLCLYCRA</sequence>